<feature type="compositionally biased region" description="Polar residues" evidence="1">
    <location>
        <begin position="324"/>
        <end position="335"/>
    </location>
</feature>
<dbReference type="Proteomes" id="UP001190700">
    <property type="component" value="Unassembled WGS sequence"/>
</dbReference>
<dbReference type="InterPro" id="IPR002716">
    <property type="entry name" value="PIN_dom"/>
</dbReference>
<keyword evidence="4" id="KW-1185">Reference proteome</keyword>
<evidence type="ECO:0000313" key="4">
    <source>
        <dbReference type="Proteomes" id="UP001190700"/>
    </source>
</evidence>
<evidence type="ECO:0000256" key="1">
    <source>
        <dbReference type="SAM" id="MobiDB-lite"/>
    </source>
</evidence>
<feature type="domain" description="PIN" evidence="2">
    <location>
        <begin position="698"/>
        <end position="804"/>
    </location>
</feature>
<feature type="region of interest" description="Disordered" evidence="1">
    <location>
        <begin position="407"/>
        <end position="426"/>
    </location>
</feature>
<dbReference type="GO" id="GO:0005634">
    <property type="term" value="C:nucleus"/>
    <property type="evidence" value="ECO:0007669"/>
    <property type="project" value="TreeGrafter"/>
</dbReference>
<dbReference type="Gene3D" id="3.40.50.1010">
    <property type="entry name" value="5'-nuclease"/>
    <property type="match status" value="1"/>
</dbReference>
<reference evidence="3 4" key="1">
    <citation type="journal article" date="2015" name="Genome Biol. Evol.">
        <title>Comparative Genomics of a Bacterivorous Green Alga Reveals Evolutionary Causalities and Consequences of Phago-Mixotrophic Mode of Nutrition.</title>
        <authorList>
            <person name="Burns J.A."/>
            <person name="Paasch A."/>
            <person name="Narechania A."/>
            <person name="Kim E."/>
        </authorList>
    </citation>
    <scope>NUCLEOTIDE SEQUENCE [LARGE SCALE GENOMIC DNA]</scope>
    <source>
        <strain evidence="3 4">PLY_AMNH</strain>
    </source>
</reference>
<evidence type="ECO:0000259" key="2">
    <source>
        <dbReference type="Pfam" id="PF13638"/>
    </source>
</evidence>
<dbReference type="Pfam" id="PF13638">
    <property type="entry name" value="PIN_4"/>
    <property type="match status" value="1"/>
</dbReference>
<feature type="compositionally biased region" description="Low complexity" evidence="1">
    <location>
        <begin position="297"/>
        <end position="307"/>
    </location>
</feature>
<feature type="region of interest" description="Disordered" evidence="1">
    <location>
        <begin position="297"/>
        <end position="335"/>
    </location>
</feature>
<dbReference type="InterPro" id="IPR052626">
    <property type="entry name" value="SWT1_Regulator"/>
</dbReference>
<feature type="compositionally biased region" description="Basic and acidic residues" evidence="1">
    <location>
        <begin position="411"/>
        <end position="421"/>
    </location>
</feature>
<accession>A0AAE0H330</accession>
<feature type="compositionally biased region" description="Low complexity" evidence="1">
    <location>
        <begin position="142"/>
        <end position="155"/>
    </location>
</feature>
<organism evidence="3 4">
    <name type="scientific">Cymbomonas tetramitiformis</name>
    <dbReference type="NCBI Taxonomy" id="36881"/>
    <lineage>
        <taxon>Eukaryota</taxon>
        <taxon>Viridiplantae</taxon>
        <taxon>Chlorophyta</taxon>
        <taxon>Pyramimonadophyceae</taxon>
        <taxon>Pyramimonadales</taxon>
        <taxon>Pyramimonadaceae</taxon>
        <taxon>Cymbomonas</taxon>
    </lineage>
</organism>
<feature type="compositionally biased region" description="Low complexity" evidence="1">
    <location>
        <begin position="270"/>
        <end position="283"/>
    </location>
</feature>
<evidence type="ECO:0000313" key="3">
    <source>
        <dbReference type="EMBL" id="KAK3289003.1"/>
    </source>
</evidence>
<feature type="region of interest" description="Disordered" evidence="1">
    <location>
        <begin position="125"/>
        <end position="155"/>
    </location>
</feature>
<protein>
    <recommendedName>
        <fullName evidence="2">PIN domain-containing protein</fullName>
    </recommendedName>
</protein>
<feature type="region of interest" description="Disordered" evidence="1">
    <location>
        <begin position="1"/>
        <end position="20"/>
    </location>
</feature>
<feature type="compositionally biased region" description="Polar residues" evidence="1">
    <location>
        <begin position="222"/>
        <end position="233"/>
    </location>
</feature>
<dbReference type="AlphaFoldDB" id="A0AAE0H330"/>
<dbReference type="EMBL" id="LGRX02000275">
    <property type="protein sequence ID" value="KAK3289003.1"/>
    <property type="molecule type" value="Genomic_DNA"/>
</dbReference>
<feature type="compositionally biased region" description="Polar residues" evidence="1">
    <location>
        <begin position="249"/>
        <end position="262"/>
    </location>
</feature>
<feature type="region of interest" description="Disordered" evidence="1">
    <location>
        <begin position="210"/>
        <end position="283"/>
    </location>
</feature>
<proteinExistence type="predicted"/>
<gene>
    <name evidence="3" type="ORF">CYMTET_3543</name>
</gene>
<comment type="caution">
    <text evidence="3">The sequence shown here is derived from an EMBL/GenBank/DDBJ whole genome shotgun (WGS) entry which is preliminary data.</text>
</comment>
<dbReference type="PANTHER" id="PTHR16161">
    <property type="entry name" value="TRANSCRIPTIONAL PROTEIN SWT1"/>
    <property type="match status" value="1"/>
</dbReference>
<name>A0AAE0H330_9CHLO</name>
<feature type="region of interest" description="Disordered" evidence="1">
    <location>
        <begin position="354"/>
        <end position="386"/>
    </location>
</feature>
<dbReference type="PANTHER" id="PTHR16161:SF0">
    <property type="entry name" value="TRANSCRIPTIONAL PROTEIN SWT1"/>
    <property type="match status" value="1"/>
</dbReference>
<sequence>MIEQTGGLWTQQQQQMAKREPLQNVTNVTQGYCGEANRMPGASAYSKSQQQAASHLAAHAMHAQPAQNHAGAGYPNVAQLMLQRQTMGKLVPNGVVQKQIVDITQQQYAIKQQMQQKLKMQQHMNASHPMQQQQVQHMLASRQLPQQQMQQQQMLHRQMQQQQMLQQQMRHQQRQQQQLQYQQMQQQQMQKAVASQHAQQQHLTASHELEQQMQQHQMQKAVASQNAQQQHLTASHEHEQQMQQQQMQNAVASQHAQQQHLTASHEHEQQMQQKQMQQQQMQNAVASQQMQQQQMQQQQMQNAVASQHAQQQHLTASHEHEQHFTQPGSSFQLQPFQSGSALHQNQDMTEATKIRQVPPPPPKQAEGAKQSNSCQGDDVHITPSSTPLKGAEIWSPMACSPMMVSPVAKPDSVEPDARDSSGEGAGYQNMVDELREQLASMEQQSADADGTDPCEGGDADLNLLSLEQYEEAVQAGEINAYKGKQYKTAAERYAAGWRFNMETRRWQRLEGSQKWMQHKLKLQTSQLEEKVANLVRKEELHRALNHALESSLKETLSKAEASASQTHSQGKSLFIVFDTNCFLDAQSLEQVQCLDSVVVTVYFTQQLVYIACVLARARDKPRFCAPTFTFALCDATCQLAPGRTPDGVGAGETMLLCDRKVKTFMDKLKRRHRVLDNLKKVEDTKEAGASQEVPSYKRMLLPREVVAELDYKKNCRDANKAYLARTASRFLLSLVESRVLRMQREAEGDLQLRHDDSILDCCLRFAGLHGGTGTPGAQISKVMLCTDDRDLRIRGKAEGLRVVSCADLPTVVW</sequence>